<dbReference type="InterPro" id="IPR053152">
    <property type="entry name" value="Hydrolase_YcaC-like"/>
</dbReference>
<evidence type="ECO:0000259" key="1">
    <source>
        <dbReference type="Pfam" id="PF00857"/>
    </source>
</evidence>
<dbReference type="Gene3D" id="3.40.50.850">
    <property type="entry name" value="Isochorismatase-like"/>
    <property type="match status" value="1"/>
</dbReference>
<dbReference type="Proteomes" id="UP000265768">
    <property type="component" value="Unassembled WGS sequence"/>
</dbReference>
<dbReference type="InterPro" id="IPR000868">
    <property type="entry name" value="Isochorismatase-like_dom"/>
</dbReference>
<dbReference type="Pfam" id="PF00857">
    <property type="entry name" value="Isochorismatase"/>
    <property type="match status" value="1"/>
</dbReference>
<dbReference type="RefSeq" id="WP_119930391.1">
    <property type="nucleotide sequence ID" value="NZ_QZEY01000018.1"/>
</dbReference>
<organism evidence="2 3">
    <name type="scientific">Bailinhaonella thermotolerans</name>
    <dbReference type="NCBI Taxonomy" id="1070861"/>
    <lineage>
        <taxon>Bacteria</taxon>
        <taxon>Bacillati</taxon>
        <taxon>Actinomycetota</taxon>
        <taxon>Actinomycetes</taxon>
        <taxon>Streptosporangiales</taxon>
        <taxon>Streptosporangiaceae</taxon>
        <taxon>Bailinhaonella</taxon>
    </lineage>
</organism>
<sequence>MPASRITPDDSAILMIDHALGFGSLFRSHELTDHVSAAVAVARTARLYGVPLIVTHGKDTDPPGPIFPALRAELRDDEIVVRDGAFDALSHPGVRARVEAAARPRLILTGLMTEGCVLQTALSAVRSGYTVYVVEDAVAGETPLAHRAAMTRLTAAGVIPLTWLSLATEYQVTWDDGRTAPGYAALIRDHSPLLGNPLRAAS</sequence>
<evidence type="ECO:0000313" key="2">
    <source>
        <dbReference type="EMBL" id="RJL23603.1"/>
    </source>
</evidence>
<dbReference type="PANTHER" id="PTHR43559:SF3">
    <property type="entry name" value="HYDROLASE YCAC-RELATED"/>
    <property type="match status" value="1"/>
</dbReference>
<dbReference type="OrthoDB" id="9789777at2"/>
<dbReference type="InterPro" id="IPR036380">
    <property type="entry name" value="Isochorismatase-like_sf"/>
</dbReference>
<reference evidence="2 3" key="1">
    <citation type="submission" date="2018-09" db="EMBL/GenBank/DDBJ databases">
        <title>YIM 75507 draft genome.</title>
        <authorList>
            <person name="Tang S."/>
            <person name="Feng Y."/>
        </authorList>
    </citation>
    <scope>NUCLEOTIDE SEQUENCE [LARGE SCALE GENOMIC DNA]</scope>
    <source>
        <strain evidence="2 3">YIM 75507</strain>
    </source>
</reference>
<dbReference type="EMBL" id="QZEY01000018">
    <property type="protein sequence ID" value="RJL23603.1"/>
    <property type="molecule type" value="Genomic_DNA"/>
</dbReference>
<comment type="caution">
    <text evidence="2">The sequence shown here is derived from an EMBL/GenBank/DDBJ whole genome shotgun (WGS) entry which is preliminary data.</text>
</comment>
<keyword evidence="3" id="KW-1185">Reference proteome</keyword>
<dbReference type="AlphaFoldDB" id="A0A3A4ADD9"/>
<evidence type="ECO:0000313" key="3">
    <source>
        <dbReference type="Proteomes" id="UP000265768"/>
    </source>
</evidence>
<proteinExistence type="predicted"/>
<dbReference type="SUPFAM" id="SSF52499">
    <property type="entry name" value="Isochorismatase-like hydrolases"/>
    <property type="match status" value="1"/>
</dbReference>
<feature type="domain" description="Isochorismatase-like" evidence="1">
    <location>
        <begin position="11"/>
        <end position="163"/>
    </location>
</feature>
<accession>A0A3A4ADD9</accession>
<protein>
    <submittedName>
        <fullName evidence="2">Isochorismatase family protein</fullName>
    </submittedName>
</protein>
<name>A0A3A4ADD9_9ACTN</name>
<gene>
    <name evidence="2" type="ORF">D5H75_32385</name>
</gene>
<dbReference type="PANTHER" id="PTHR43559">
    <property type="entry name" value="HYDROLASE YCAC-RELATED"/>
    <property type="match status" value="1"/>
</dbReference>